<evidence type="ECO:0000256" key="1">
    <source>
        <dbReference type="SAM" id="Phobius"/>
    </source>
</evidence>
<keyword evidence="1" id="KW-0812">Transmembrane</keyword>
<proteinExistence type="predicted"/>
<dbReference type="Pfam" id="PF14316">
    <property type="entry name" value="DUF4381"/>
    <property type="match status" value="1"/>
</dbReference>
<reference evidence="2 3" key="1">
    <citation type="submission" date="2019-04" db="EMBL/GenBank/DDBJ databases">
        <title>Thalassotalea guangxiensis sp. nov., isolated from sediment of the coastal wetland.</title>
        <authorList>
            <person name="Zheng S."/>
            <person name="Zhang D."/>
        </authorList>
    </citation>
    <scope>NUCLEOTIDE SEQUENCE [LARGE SCALE GENOMIC DNA]</scope>
    <source>
        <strain evidence="2 3">ZS-4</strain>
    </source>
</reference>
<protein>
    <submittedName>
        <fullName evidence="2">DUF4381 domain-containing protein</fullName>
    </submittedName>
</protein>
<dbReference type="AlphaFoldDB" id="A0A4U1B2T7"/>
<feature type="transmembrane region" description="Helical" evidence="1">
    <location>
        <begin position="29"/>
        <end position="49"/>
    </location>
</feature>
<keyword evidence="1" id="KW-1133">Transmembrane helix</keyword>
<dbReference type="EMBL" id="SWDB01000031">
    <property type="protein sequence ID" value="TKB44071.1"/>
    <property type="molecule type" value="Genomic_DNA"/>
</dbReference>
<accession>A0A4U1B2T7</accession>
<dbReference type="Proteomes" id="UP000307999">
    <property type="component" value="Unassembled WGS sequence"/>
</dbReference>
<dbReference type="OrthoDB" id="283083at2"/>
<organism evidence="2 3">
    <name type="scientific">Thalassotalea mangrovi</name>
    <dbReference type="NCBI Taxonomy" id="2572245"/>
    <lineage>
        <taxon>Bacteria</taxon>
        <taxon>Pseudomonadati</taxon>
        <taxon>Pseudomonadota</taxon>
        <taxon>Gammaproteobacteria</taxon>
        <taxon>Alteromonadales</taxon>
        <taxon>Colwelliaceae</taxon>
        <taxon>Thalassotalea</taxon>
    </lineage>
</organism>
<comment type="caution">
    <text evidence="2">The sequence shown here is derived from an EMBL/GenBank/DDBJ whole genome shotgun (WGS) entry which is preliminary data.</text>
</comment>
<keyword evidence="3" id="KW-1185">Reference proteome</keyword>
<evidence type="ECO:0000313" key="3">
    <source>
        <dbReference type="Proteomes" id="UP000307999"/>
    </source>
</evidence>
<keyword evidence="1" id="KW-0472">Membrane</keyword>
<name>A0A4U1B2T7_9GAMM</name>
<evidence type="ECO:0000313" key="2">
    <source>
        <dbReference type="EMBL" id="TKB44071.1"/>
    </source>
</evidence>
<gene>
    <name evidence="2" type="ORF">E8M12_12730</name>
</gene>
<dbReference type="InterPro" id="IPR025489">
    <property type="entry name" value="DUF4381"/>
</dbReference>
<sequence length="167" mass="19238">MRSCTLDPLADLKDIHLPEDIPLWPLAPGWWIVITLIIALVGYGLYRFWQYRHYWRVKRQGLAFLSKSGSLSSAQILHTLKWVCLHYYPRQQVAPLHGEALLRFLLVQLPDDVQPKFKVLAQNAIVEHYRKNEHDIYAAELHKAAMLWCQQAKLPNSSQALSNGGLS</sequence>